<organism evidence="2 3">
    <name type="scientific">Pseudogemmobacter humi</name>
    <dbReference type="NCBI Taxonomy" id="2483812"/>
    <lineage>
        <taxon>Bacteria</taxon>
        <taxon>Pseudomonadati</taxon>
        <taxon>Pseudomonadota</taxon>
        <taxon>Alphaproteobacteria</taxon>
        <taxon>Rhodobacterales</taxon>
        <taxon>Paracoccaceae</taxon>
        <taxon>Pseudogemmobacter</taxon>
    </lineage>
</organism>
<dbReference type="SMART" id="SM00530">
    <property type="entry name" value="HTH_XRE"/>
    <property type="match status" value="1"/>
</dbReference>
<dbReference type="CDD" id="cd00093">
    <property type="entry name" value="HTH_XRE"/>
    <property type="match status" value="1"/>
</dbReference>
<dbReference type="PROSITE" id="PS50943">
    <property type="entry name" value="HTH_CROC1"/>
    <property type="match status" value="1"/>
</dbReference>
<evidence type="ECO:0000313" key="2">
    <source>
        <dbReference type="EMBL" id="VDC28601.1"/>
    </source>
</evidence>
<dbReference type="GO" id="GO:0003677">
    <property type="term" value="F:DNA binding"/>
    <property type="evidence" value="ECO:0007669"/>
    <property type="project" value="InterPro"/>
</dbReference>
<gene>
    <name evidence="2" type="ORF">XINFAN_02175</name>
</gene>
<sequence>MSSAKTYRFGPNRIPDKLVYQEMEAQLREEELSRCKPHEGLKLIRKEHKRSQAEMATLLDVSRRSYQDFESGKRAIPSDVLLRLYGHFNCDLHKLFTGASVPVSRKDRASFVTAALDAVFALLKRFGEQGITERELRHYAIMTAELTDPGEDPELLWLLELAGRDRAGLPRFGFGDEEGDGGEG</sequence>
<feature type="domain" description="HTH cro/C1-type" evidence="1">
    <location>
        <begin position="41"/>
        <end position="95"/>
    </location>
</feature>
<evidence type="ECO:0000259" key="1">
    <source>
        <dbReference type="PROSITE" id="PS50943"/>
    </source>
</evidence>
<dbReference type="InterPro" id="IPR001387">
    <property type="entry name" value="Cro/C1-type_HTH"/>
</dbReference>
<dbReference type="RefSeq" id="WP_124086932.1">
    <property type="nucleotide sequence ID" value="NZ_UXAW01000070.1"/>
</dbReference>
<evidence type="ECO:0000313" key="3">
    <source>
        <dbReference type="Proteomes" id="UP000277498"/>
    </source>
</evidence>
<dbReference type="AlphaFoldDB" id="A0A3P5XIP6"/>
<dbReference type="EMBL" id="UXAW01000070">
    <property type="protein sequence ID" value="VDC28601.1"/>
    <property type="molecule type" value="Genomic_DNA"/>
</dbReference>
<dbReference type="Gene3D" id="1.10.260.40">
    <property type="entry name" value="lambda repressor-like DNA-binding domains"/>
    <property type="match status" value="1"/>
</dbReference>
<proteinExistence type="predicted"/>
<dbReference type="InterPro" id="IPR010982">
    <property type="entry name" value="Lambda_DNA-bd_dom_sf"/>
</dbReference>
<reference evidence="2 3" key="1">
    <citation type="submission" date="2018-11" db="EMBL/GenBank/DDBJ databases">
        <authorList>
            <person name="Criscuolo A."/>
        </authorList>
    </citation>
    <scope>NUCLEOTIDE SEQUENCE [LARGE SCALE GENOMIC DNA]</scope>
    <source>
        <strain evidence="2">ACIP111625</strain>
    </source>
</reference>
<dbReference type="SUPFAM" id="SSF47413">
    <property type="entry name" value="lambda repressor-like DNA-binding domains"/>
    <property type="match status" value="1"/>
</dbReference>
<accession>A0A3P5XIP6</accession>
<dbReference type="Pfam" id="PF01381">
    <property type="entry name" value="HTH_3"/>
    <property type="match status" value="1"/>
</dbReference>
<dbReference type="OrthoDB" id="7861047at2"/>
<protein>
    <submittedName>
        <fullName evidence="2">Helix-turn-helix protein</fullName>
    </submittedName>
</protein>
<name>A0A3P5XIP6_9RHOB</name>
<keyword evidence="3" id="KW-1185">Reference proteome</keyword>
<dbReference type="Proteomes" id="UP000277498">
    <property type="component" value="Unassembled WGS sequence"/>
</dbReference>